<name>A0ABT9PET5_9ACTN</name>
<reference evidence="1 2" key="1">
    <citation type="submission" date="2023-07" db="EMBL/GenBank/DDBJ databases">
        <title>Sequencing the genomes of 1000 actinobacteria strains.</title>
        <authorList>
            <person name="Klenk H.-P."/>
        </authorList>
    </citation>
    <scope>NUCLEOTIDE SEQUENCE [LARGE SCALE GENOMIC DNA]</scope>
    <source>
        <strain evidence="1 2">DSM 44388</strain>
    </source>
</reference>
<dbReference type="RefSeq" id="WP_307250777.1">
    <property type="nucleotide sequence ID" value="NZ_JAUSQZ010000001.1"/>
</dbReference>
<protein>
    <recommendedName>
        <fullName evidence="3">Glycosyl transferase family 4</fullName>
    </recommendedName>
</protein>
<evidence type="ECO:0000313" key="1">
    <source>
        <dbReference type="EMBL" id="MDP9831220.1"/>
    </source>
</evidence>
<comment type="caution">
    <text evidence="1">The sequence shown here is derived from an EMBL/GenBank/DDBJ whole genome shotgun (WGS) entry which is preliminary data.</text>
</comment>
<dbReference type="SUPFAM" id="SSF53756">
    <property type="entry name" value="UDP-Glycosyltransferase/glycogen phosphorylase"/>
    <property type="match status" value="1"/>
</dbReference>
<sequence length="351" mass="38239">MSPRVLQIPGDHPYVVQSCPPAYRLSSSPTRIPSPALTPGWLSEHRAEFDVVHLHFGYEHMSPQQLGEWIATLRELWIPLVLTVHDLRNPHQATRHAHDEHLDHLVPAASAVLTLTTGAAAEILDRWGVCARVVSHPAVFGPGAMVDASVRSALATKSSRVVGIHFKSLRRNVVEPDRVTLAVLEGVSAAGGRLRIDVHPETAGHPGLRRTRRLARDGHLDLRVHERFDDRELAAYLASLHTYVLPHRFGTHSGWLEACRDLGTRVVAPSCGYYADQWSSVVSYVNDENAGLDVGSLKDAVARSLSREPLAPAGSDTGPRRRSVVRSVHADVYDAVTALEADRGAAALVAG</sequence>
<organism evidence="1 2">
    <name type="scientific">Kineosporia succinea</name>
    <dbReference type="NCBI Taxonomy" id="84632"/>
    <lineage>
        <taxon>Bacteria</taxon>
        <taxon>Bacillati</taxon>
        <taxon>Actinomycetota</taxon>
        <taxon>Actinomycetes</taxon>
        <taxon>Kineosporiales</taxon>
        <taxon>Kineosporiaceae</taxon>
        <taxon>Kineosporia</taxon>
    </lineage>
</organism>
<gene>
    <name evidence="1" type="ORF">J2S57_006969</name>
</gene>
<proteinExistence type="predicted"/>
<evidence type="ECO:0000313" key="2">
    <source>
        <dbReference type="Proteomes" id="UP001235712"/>
    </source>
</evidence>
<evidence type="ECO:0008006" key="3">
    <source>
        <dbReference type="Google" id="ProtNLM"/>
    </source>
</evidence>
<accession>A0ABT9PET5</accession>
<dbReference type="Gene3D" id="3.40.50.2000">
    <property type="entry name" value="Glycogen Phosphorylase B"/>
    <property type="match status" value="2"/>
</dbReference>
<dbReference type="Proteomes" id="UP001235712">
    <property type="component" value="Unassembled WGS sequence"/>
</dbReference>
<dbReference type="EMBL" id="JAUSQZ010000001">
    <property type="protein sequence ID" value="MDP9831220.1"/>
    <property type="molecule type" value="Genomic_DNA"/>
</dbReference>
<keyword evidence="2" id="KW-1185">Reference proteome</keyword>